<organism evidence="1">
    <name type="scientific">Physcomitrium patens</name>
    <name type="common">Spreading-leaved earth moss</name>
    <name type="synonym">Physcomitrella patens</name>
    <dbReference type="NCBI Taxonomy" id="3218"/>
    <lineage>
        <taxon>Eukaryota</taxon>
        <taxon>Viridiplantae</taxon>
        <taxon>Streptophyta</taxon>
        <taxon>Embryophyta</taxon>
        <taxon>Bryophyta</taxon>
        <taxon>Bryophytina</taxon>
        <taxon>Bryopsida</taxon>
        <taxon>Funariidae</taxon>
        <taxon>Funariales</taxon>
        <taxon>Funariaceae</taxon>
        <taxon>Physcomitrium</taxon>
    </lineage>
</organism>
<dbReference type="Proteomes" id="UP000006727">
    <property type="component" value="Chromosome 6"/>
</dbReference>
<dbReference type="EMBL" id="ABEU02000006">
    <property type="protein sequence ID" value="PNR52811.1"/>
    <property type="molecule type" value="Genomic_DNA"/>
</dbReference>
<gene>
    <name evidence="1" type="ORF">PHYPA_009186</name>
</gene>
<protein>
    <submittedName>
        <fullName evidence="1 2">Uncharacterized protein</fullName>
    </submittedName>
</protein>
<dbReference type="Gramene" id="Pp3c6_19270V3.2">
    <property type="protein sequence ID" value="PAC:32975571.CDS.1"/>
    <property type="gene ID" value="Pp3c6_19270"/>
</dbReference>
<dbReference type="InParanoid" id="A0A2K1KGB0"/>
<evidence type="ECO:0000313" key="2">
    <source>
        <dbReference type="EnsemblPlants" id="PAC:32975570.CDS.1"/>
    </source>
</evidence>
<reference evidence="1 3" key="1">
    <citation type="journal article" date="2008" name="Science">
        <title>The Physcomitrella genome reveals evolutionary insights into the conquest of land by plants.</title>
        <authorList>
            <person name="Rensing S."/>
            <person name="Lang D."/>
            <person name="Zimmer A."/>
            <person name="Terry A."/>
            <person name="Salamov A."/>
            <person name="Shapiro H."/>
            <person name="Nishiyama T."/>
            <person name="Perroud P.-F."/>
            <person name="Lindquist E."/>
            <person name="Kamisugi Y."/>
            <person name="Tanahashi T."/>
            <person name="Sakakibara K."/>
            <person name="Fujita T."/>
            <person name="Oishi K."/>
            <person name="Shin-I T."/>
            <person name="Kuroki Y."/>
            <person name="Toyoda A."/>
            <person name="Suzuki Y."/>
            <person name="Hashimoto A."/>
            <person name="Yamaguchi K."/>
            <person name="Sugano A."/>
            <person name="Kohara Y."/>
            <person name="Fujiyama A."/>
            <person name="Anterola A."/>
            <person name="Aoki S."/>
            <person name="Ashton N."/>
            <person name="Barbazuk W.B."/>
            <person name="Barker E."/>
            <person name="Bennetzen J."/>
            <person name="Bezanilla M."/>
            <person name="Blankenship R."/>
            <person name="Cho S.H."/>
            <person name="Dutcher S."/>
            <person name="Estelle M."/>
            <person name="Fawcett J.A."/>
            <person name="Gundlach H."/>
            <person name="Hanada K."/>
            <person name="Heyl A."/>
            <person name="Hicks K.A."/>
            <person name="Hugh J."/>
            <person name="Lohr M."/>
            <person name="Mayer K."/>
            <person name="Melkozernov A."/>
            <person name="Murata T."/>
            <person name="Nelson D."/>
            <person name="Pils B."/>
            <person name="Prigge M."/>
            <person name="Reiss B."/>
            <person name="Renner T."/>
            <person name="Rombauts S."/>
            <person name="Rushton P."/>
            <person name="Sanderfoot A."/>
            <person name="Schween G."/>
            <person name="Shiu S.-H."/>
            <person name="Stueber K."/>
            <person name="Theodoulou F.L."/>
            <person name="Tu H."/>
            <person name="Van de Peer Y."/>
            <person name="Verrier P.J."/>
            <person name="Waters E."/>
            <person name="Wood A."/>
            <person name="Yang L."/>
            <person name="Cove D."/>
            <person name="Cuming A."/>
            <person name="Hasebe M."/>
            <person name="Lucas S."/>
            <person name="Mishler D.B."/>
            <person name="Reski R."/>
            <person name="Grigoriev I."/>
            <person name="Quatrano R.S."/>
            <person name="Boore J.L."/>
        </authorList>
    </citation>
    <scope>NUCLEOTIDE SEQUENCE [LARGE SCALE GENOMIC DNA]</scope>
    <source>
        <strain evidence="2 3">cv. Gransden 2004</strain>
    </source>
</reference>
<dbReference type="EnsemblPlants" id="Pp3c6_19270V3.1">
    <property type="protein sequence ID" value="PAC:32975570.CDS.1"/>
    <property type="gene ID" value="Pp3c6_19270"/>
</dbReference>
<sequence length="54" mass="5679">MAIAVDAHVVSHGRGLYRVDASSHLETVVGTVTELEAGTITVDLLQDCYFSGSS</sequence>
<reference evidence="1 3" key="2">
    <citation type="journal article" date="2018" name="Plant J.">
        <title>The Physcomitrella patens chromosome-scale assembly reveals moss genome structure and evolution.</title>
        <authorList>
            <person name="Lang D."/>
            <person name="Ullrich K.K."/>
            <person name="Murat F."/>
            <person name="Fuchs J."/>
            <person name="Jenkins J."/>
            <person name="Haas F.B."/>
            <person name="Piednoel M."/>
            <person name="Gundlach H."/>
            <person name="Van Bel M."/>
            <person name="Meyberg R."/>
            <person name="Vives C."/>
            <person name="Morata J."/>
            <person name="Symeonidi A."/>
            <person name="Hiss M."/>
            <person name="Muchero W."/>
            <person name="Kamisugi Y."/>
            <person name="Saleh O."/>
            <person name="Blanc G."/>
            <person name="Decker E.L."/>
            <person name="van Gessel N."/>
            <person name="Grimwood J."/>
            <person name="Hayes R.D."/>
            <person name="Graham S.W."/>
            <person name="Gunter L.E."/>
            <person name="McDaniel S.F."/>
            <person name="Hoernstein S.N.W."/>
            <person name="Larsson A."/>
            <person name="Li F.W."/>
            <person name="Perroud P.F."/>
            <person name="Phillips J."/>
            <person name="Ranjan P."/>
            <person name="Rokshar D.S."/>
            <person name="Rothfels C.J."/>
            <person name="Schneider L."/>
            <person name="Shu S."/>
            <person name="Stevenson D.W."/>
            <person name="Thummler F."/>
            <person name="Tillich M."/>
            <person name="Villarreal Aguilar J.C."/>
            <person name="Widiez T."/>
            <person name="Wong G.K."/>
            <person name="Wymore A."/>
            <person name="Zhang Y."/>
            <person name="Zimmer A.D."/>
            <person name="Quatrano R.S."/>
            <person name="Mayer K.F.X."/>
            <person name="Goodstein D."/>
            <person name="Casacuberta J.M."/>
            <person name="Vandepoele K."/>
            <person name="Reski R."/>
            <person name="Cuming A.C."/>
            <person name="Tuskan G.A."/>
            <person name="Maumus F."/>
            <person name="Salse J."/>
            <person name="Schmutz J."/>
            <person name="Rensing S.A."/>
        </authorList>
    </citation>
    <scope>NUCLEOTIDE SEQUENCE [LARGE SCALE GENOMIC DNA]</scope>
    <source>
        <strain evidence="2 3">cv. Gransden 2004</strain>
    </source>
</reference>
<evidence type="ECO:0000313" key="1">
    <source>
        <dbReference type="EMBL" id="PNR52811.1"/>
    </source>
</evidence>
<dbReference type="AlphaFoldDB" id="A0A2K1KGB0"/>
<dbReference type="EnsemblPlants" id="Pp3c6_19270V3.2">
    <property type="protein sequence ID" value="PAC:32975571.CDS.1"/>
    <property type="gene ID" value="Pp3c6_19270"/>
</dbReference>
<dbReference type="Gramene" id="Pp3c6_19270V3.1">
    <property type="protein sequence ID" value="PAC:32975570.CDS.1"/>
    <property type="gene ID" value="Pp3c6_19270"/>
</dbReference>
<dbReference type="PaxDb" id="3218-PP1S14_190V6.1"/>
<name>A0A2K1KGB0_PHYPA</name>
<reference evidence="2" key="3">
    <citation type="submission" date="2020-12" db="UniProtKB">
        <authorList>
            <consortium name="EnsemblPlants"/>
        </authorList>
    </citation>
    <scope>IDENTIFICATION</scope>
</reference>
<accession>A0A2K1KGB0</accession>
<proteinExistence type="predicted"/>
<evidence type="ECO:0000313" key="3">
    <source>
        <dbReference type="Proteomes" id="UP000006727"/>
    </source>
</evidence>
<keyword evidence="3" id="KW-1185">Reference proteome</keyword>